<dbReference type="InterPro" id="IPR058626">
    <property type="entry name" value="MdtA-like_b-barrel"/>
</dbReference>
<evidence type="ECO:0000313" key="11">
    <source>
        <dbReference type="EMBL" id="RBP09913.1"/>
    </source>
</evidence>
<dbReference type="Proteomes" id="UP000253529">
    <property type="component" value="Unassembled WGS sequence"/>
</dbReference>
<dbReference type="GO" id="GO:1990281">
    <property type="term" value="C:efflux pump complex"/>
    <property type="evidence" value="ECO:0007669"/>
    <property type="project" value="TreeGrafter"/>
</dbReference>
<evidence type="ECO:0000256" key="2">
    <source>
        <dbReference type="ARBA" id="ARBA00009477"/>
    </source>
</evidence>
<dbReference type="InterPro" id="IPR006143">
    <property type="entry name" value="RND_pump_MFP"/>
</dbReference>
<dbReference type="InterPro" id="IPR058637">
    <property type="entry name" value="YknX-like_C"/>
</dbReference>
<gene>
    <name evidence="11" type="ORF">DFR50_120113</name>
</gene>
<evidence type="ECO:0000259" key="7">
    <source>
        <dbReference type="Pfam" id="PF25876"/>
    </source>
</evidence>
<dbReference type="Gene3D" id="1.10.287.470">
    <property type="entry name" value="Helix hairpin bin"/>
    <property type="match status" value="1"/>
</dbReference>
<evidence type="ECO:0000256" key="1">
    <source>
        <dbReference type="ARBA" id="ARBA00004236"/>
    </source>
</evidence>
<dbReference type="NCBIfam" id="TIGR01730">
    <property type="entry name" value="RND_mfp"/>
    <property type="match status" value="1"/>
</dbReference>
<evidence type="ECO:0000259" key="8">
    <source>
        <dbReference type="Pfam" id="PF25917"/>
    </source>
</evidence>
<dbReference type="PANTHER" id="PTHR30469:SF36">
    <property type="entry name" value="BLL3903 PROTEIN"/>
    <property type="match status" value="1"/>
</dbReference>
<comment type="subcellular location">
    <subcellularLocation>
        <location evidence="1">Cell membrane</location>
    </subcellularLocation>
</comment>
<dbReference type="Gene3D" id="2.40.50.100">
    <property type="match status" value="1"/>
</dbReference>
<evidence type="ECO:0000259" key="9">
    <source>
        <dbReference type="Pfam" id="PF25944"/>
    </source>
</evidence>
<dbReference type="EMBL" id="QNRK01000020">
    <property type="protein sequence ID" value="RBP09913.1"/>
    <property type="molecule type" value="Genomic_DNA"/>
</dbReference>
<dbReference type="OrthoDB" id="9783047at2"/>
<proteinExistence type="inferred from homology"/>
<dbReference type="GO" id="GO:0015562">
    <property type="term" value="F:efflux transmembrane transporter activity"/>
    <property type="evidence" value="ECO:0007669"/>
    <property type="project" value="TreeGrafter"/>
</dbReference>
<feature type="domain" description="YknX-like C-terminal permuted SH3-like" evidence="10">
    <location>
        <begin position="302"/>
        <end position="371"/>
    </location>
</feature>
<dbReference type="Pfam" id="PF25989">
    <property type="entry name" value="YknX_C"/>
    <property type="match status" value="1"/>
</dbReference>
<keyword evidence="6" id="KW-0175">Coiled coil</keyword>
<dbReference type="Gene3D" id="2.40.30.170">
    <property type="match status" value="1"/>
</dbReference>
<comment type="similarity">
    <text evidence="2">Belongs to the membrane fusion protein (MFP) (TC 8.A.1) family.</text>
</comment>
<dbReference type="Pfam" id="PF25917">
    <property type="entry name" value="BSH_RND"/>
    <property type="match status" value="1"/>
</dbReference>
<evidence type="ECO:0000256" key="6">
    <source>
        <dbReference type="SAM" id="Coils"/>
    </source>
</evidence>
<name>A0A366F5J7_9HYPH</name>
<evidence type="ECO:0000256" key="4">
    <source>
        <dbReference type="ARBA" id="ARBA00022519"/>
    </source>
</evidence>
<feature type="domain" description="Multidrug resistance protein MdtA-like alpha-helical hairpin" evidence="7">
    <location>
        <begin position="110"/>
        <end position="179"/>
    </location>
</feature>
<dbReference type="RefSeq" id="WP_113890653.1">
    <property type="nucleotide sequence ID" value="NZ_QNRK01000020.1"/>
</dbReference>
<keyword evidence="12" id="KW-1185">Reference proteome</keyword>
<dbReference type="SUPFAM" id="SSF111369">
    <property type="entry name" value="HlyD-like secretion proteins"/>
    <property type="match status" value="1"/>
</dbReference>
<dbReference type="InterPro" id="IPR058624">
    <property type="entry name" value="MdtA-like_HH"/>
</dbReference>
<protein>
    <submittedName>
        <fullName evidence="11">Multidrug efflux system membrane fusion protein</fullName>
    </submittedName>
</protein>
<dbReference type="InterPro" id="IPR058625">
    <property type="entry name" value="MdtA-like_BSH"/>
</dbReference>
<feature type="domain" description="Multidrug resistance protein MdtA-like beta-barrel" evidence="9">
    <location>
        <begin position="216"/>
        <end position="297"/>
    </location>
</feature>
<feature type="coiled-coil region" evidence="6">
    <location>
        <begin position="110"/>
        <end position="137"/>
    </location>
</feature>
<reference evidence="11 12" key="1">
    <citation type="submission" date="2018-06" db="EMBL/GenBank/DDBJ databases">
        <title>Genomic Encyclopedia of Type Strains, Phase IV (KMG-IV): sequencing the most valuable type-strain genomes for metagenomic binning, comparative biology and taxonomic classification.</title>
        <authorList>
            <person name="Goeker M."/>
        </authorList>
    </citation>
    <scope>NUCLEOTIDE SEQUENCE [LARGE SCALE GENOMIC DNA]</scope>
    <source>
        <strain evidence="11 12">DSM 24875</strain>
    </source>
</reference>
<organism evidence="11 12">
    <name type="scientific">Roseiarcus fermentans</name>
    <dbReference type="NCBI Taxonomy" id="1473586"/>
    <lineage>
        <taxon>Bacteria</taxon>
        <taxon>Pseudomonadati</taxon>
        <taxon>Pseudomonadota</taxon>
        <taxon>Alphaproteobacteria</taxon>
        <taxon>Hyphomicrobiales</taxon>
        <taxon>Roseiarcaceae</taxon>
        <taxon>Roseiarcus</taxon>
    </lineage>
</organism>
<keyword evidence="4" id="KW-0997">Cell inner membrane</keyword>
<evidence type="ECO:0000256" key="5">
    <source>
        <dbReference type="ARBA" id="ARBA00023136"/>
    </source>
</evidence>
<sequence length="382" mass="40221">MRFRPGLTLLVVVAAVGVLGAADYSRRRSEAAAPRPESVQPTVPVTAASVASQDVPIVFRALGTVQSIQAVNVQSRVNGQIMQAFFKQGQAVKAGDPLFLIDPRPYQAALDQAQAQLQHDQALLAEAQTDLARYQRLVTENSIALQQAADQAFVVQQDEGTVKLDQANVETAKLNVEYAHINSPVAGIAGAMAVDPGNYVQAGAGTTLVTITQIAPIYVTFPLPQSELDEVRAAQSEAPLDVRALSQEGRTLGEGKLTFINNQVVATTGTVALYATFPNDNEALWPGAFVTIDLMLGVRKNALTAPVAAVASGPNGDYVYAISSDDVVRRVPVQVVARQNGLAVFTKGVSPGEQVVVNGQYNLDDGVKVAVEAPKATASAAP</sequence>
<comment type="caution">
    <text evidence="11">The sequence shown here is derived from an EMBL/GenBank/DDBJ whole genome shotgun (WGS) entry which is preliminary data.</text>
</comment>
<feature type="domain" description="Multidrug resistance protein MdtA-like barrel-sandwich hybrid" evidence="8">
    <location>
        <begin position="70"/>
        <end position="212"/>
    </location>
</feature>
<evidence type="ECO:0000256" key="3">
    <source>
        <dbReference type="ARBA" id="ARBA00022475"/>
    </source>
</evidence>
<dbReference type="Pfam" id="PF25944">
    <property type="entry name" value="Beta-barrel_RND"/>
    <property type="match status" value="1"/>
</dbReference>
<dbReference type="PANTHER" id="PTHR30469">
    <property type="entry name" value="MULTIDRUG RESISTANCE PROTEIN MDTA"/>
    <property type="match status" value="1"/>
</dbReference>
<dbReference type="AlphaFoldDB" id="A0A366F5J7"/>
<accession>A0A366F5J7</accession>
<keyword evidence="5" id="KW-0472">Membrane</keyword>
<evidence type="ECO:0000259" key="10">
    <source>
        <dbReference type="Pfam" id="PF25989"/>
    </source>
</evidence>
<dbReference type="Pfam" id="PF25876">
    <property type="entry name" value="HH_MFP_RND"/>
    <property type="match status" value="1"/>
</dbReference>
<keyword evidence="3" id="KW-1003">Cell membrane</keyword>
<evidence type="ECO:0000313" key="12">
    <source>
        <dbReference type="Proteomes" id="UP000253529"/>
    </source>
</evidence>
<dbReference type="Gene3D" id="2.40.420.20">
    <property type="match status" value="1"/>
</dbReference>